<dbReference type="CDD" id="cd01014">
    <property type="entry name" value="nicotinamidase_related"/>
    <property type="match status" value="1"/>
</dbReference>
<evidence type="ECO:0000259" key="3">
    <source>
        <dbReference type="Pfam" id="PF00857"/>
    </source>
</evidence>
<dbReference type="InterPro" id="IPR050272">
    <property type="entry name" value="Isochorismatase-like_hydrls"/>
</dbReference>
<feature type="domain" description="Isochorismatase-like" evidence="3">
    <location>
        <begin position="3"/>
        <end position="173"/>
    </location>
</feature>
<dbReference type="InterPro" id="IPR000868">
    <property type="entry name" value="Isochorismatase-like_dom"/>
</dbReference>
<evidence type="ECO:0000256" key="2">
    <source>
        <dbReference type="ARBA" id="ARBA00022801"/>
    </source>
</evidence>
<accession>A0A1G6NEN9</accession>
<organism evidence="4 5">
    <name type="scientific">Shouchella lonarensis</name>
    <dbReference type="NCBI Taxonomy" id="1464122"/>
    <lineage>
        <taxon>Bacteria</taxon>
        <taxon>Bacillati</taxon>
        <taxon>Bacillota</taxon>
        <taxon>Bacilli</taxon>
        <taxon>Bacillales</taxon>
        <taxon>Bacillaceae</taxon>
        <taxon>Shouchella</taxon>
    </lineage>
</organism>
<dbReference type="PANTHER" id="PTHR43540">
    <property type="entry name" value="PEROXYUREIDOACRYLATE/UREIDOACRYLATE AMIDOHYDROLASE-RELATED"/>
    <property type="match status" value="1"/>
</dbReference>
<evidence type="ECO:0000313" key="4">
    <source>
        <dbReference type="EMBL" id="SDC66330.1"/>
    </source>
</evidence>
<keyword evidence="2" id="KW-0378">Hydrolase</keyword>
<evidence type="ECO:0000256" key="1">
    <source>
        <dbReference type="ARBA" id="ARBA00006336"/>
    </source>
</evidence>
<gene>
    <name evidence="4" type="ORF">SAMN05421737_11260</name>
</gene>
<dbReference type="RefSeq" id="WP_176763916.1">
    <property type="nucleotide sequence ID" value="NZ_FMYM01000012.1"/>
</dbReference>
<dbReference type="SUPFAM" id="SSF52499">
    <property type="entry name" value="Isochorismatase-like hydrolases"/>
    <property type="match status" value="1"/>
</dbReference>
<proteinExistence type="inferred from homology"/>
<dbReference type="PANTHER" id="PTHR43540:SF1">
    <property type="entry name" value="ISOCHORISMATASE HYDROLASE"/>
    <property type="match status" value="1"/>
</dbReference>
<protein>
    <submittedName>
        <fullName evidence="4">Nicotinamidase-related amidase</fullName>
    </submittedName>
</protein>
<comment type="similarity">
    <text evidence="1">Belongs to the isochorismatase family.</text>
</comment>
<dbReference type="AlphaFoldDB" id="A0A1G6NEN9"/>
<sequence>MNSALLLVDVQQAFDDPKWGQRNHHDAEKNIALLLGEWRKKKAPVIHIQHHSTRRHSLFYHEHPGFSFKNEAQPINGEEIFRKQVNSAFIGTGLTSYLRKQHIAALTIAGFTTPHCVSTTARMSANLGFQTTVVSDATVAFPLQWGEARYTAEQVHEASLLTLHEEFATITLTKSLIKGREESWH</sequence>
<keyword evidence="5" id="KW-1185">Reference proteome</keyword>
<dbReference type="EMBL" id="FMYM01000012">
    <property type="protein sequence ID" value="SDC66330.1"/>
    <property type="molecule type" value="Genomic_DNA"/>
</dbReference>
<reference evidence="5" key="1">
    <citation type="submission" date="2016-09" db="EMBL/GenBank/DDBJ databases">
        <authorList>
            <person name="Varghese N."/>
            <person name="Submissions S."/>
        </authorList>
    </citation>
    <scope>NUCLEOTIDE SEQUENCE [LARGE SCALE GENOMIC DNA]</scope>
    <source>
        <strain evidence="5">25nlg</strain>
    </source>
</reference>
<dbReference type="Gene3D" id="3.40.50.850">
    <property type="entry name" value="Isochorismatase-like"/>
    <property type="match status" value="1"/>
</dbReference>
<dbReference type="GO" id="GO:0016787">
    <property type="term" value="F:hydrolase activity"/>
    <property type="evidence" value="ECO:0007669"/>
    <property type="project" value="UniProtKB-KW"/>
</dbReference>
<name>A0A1G6NEN9_9BACI</name>
<dbReference type="STRING" id="1464122.SAMN05421737_11260"/>
<dbReference type="InterPro" id="IPR036380">
    <property type="entry name" value="Isochorismatase-like_sf"/>
</dbReference>
<dbReference type="Pfam" id="PF00857">
    <property type="entry name" value="Isochorismatase"/>
    <property type="match status" value="1"/>
</dbReference>
<dbReference type="Proteomes" id="UP000242662">
    <property type="component" value="Unassembled WGS sequence"/>
</dbReference>
<evidence type="ECO:0000313" key="5">
    <source>
        <dbReference type="Proteomes" id="UP000242662"/>
    </source>
</evidence>